<protein>
    <submittedName>
        <fullName evidence="2">F-box domain, cyclin-like protein</fullName>
    </submittedName>
</protein>
<dbReference type="PROSITE" id="PS50181">
    <property type="entry name" value="FBOX"/>
    <property type="match status" value="1"/>
</dbReference>
<evidence type="ECO:0000313" key="3">
    <source>
        <dbReference type="Proteomes" id="UP000243975"/>
    </source>
</evidence>
<organism evidence="2 3">
    <name type="scientific">Cynara cardunculus var. scolymus</name>
    <name type="common">Globe artichoke</name>
    <name type="synonym">Cynara scolymus</name>
    <dbReference type="NCBI Taxonomy" id="59895"/>
    <lineage>
        <taxon>Eukaryota</taxon>
        <taxon>Viridiplantae</taxon>
        <taxon>Streptophyta</taxon>
        <taxon>Embryophyta</taxon>
        <taxon>Tracheophyta</taxon>
        <taxon>Spermatophyta</taxon>
        <taxon>Magnoliopsida</taxon>
        <taxon>eudicotyledons</taxon>
        <taxon>Gunneridae</taxon>
        <taxon>Pentapetalae</taxon>
        <taxon>asterids</taxon>
        <taxon>campanulids</taxon>
        <taxon>Asterales</taxon>
        <taxon>Asteraceae</taxon>
        <taxon>Carduoideae</taxon>
        <taxon>Cardueae</taxon>
        <taxon>Carduinae</taxon>
        <taxon>Cynara</taxon>
    </lineage>
</organism>
<dbReference type="Gene3D" id="3.80.10.10">
    <property type="entry name" value="Ribonuclease Inhibitor"/>
    <property type="match status" value="1"/>
</dbReference>
<sequence length="541" mass="61015">VLSSCSTFEAIDRRSRRFDYLDRRYPVHPFLKFCRLRLFLAKSRFSDLNQLIDIRIGVYKMALNYSQRPIFPAHTSEDNLVSPLRIVNGYVVEGMAEKGGEGFIKPRHGNGEMHDRFGYGREKVDKGGSPDPMSVDIVDLLPSDPFGMDIDISTTFTAITGWLEDLEVDYGAYVRNNIVNTNEDYGLFAGLNLIWNSAMRFQSFPSTEASDNKDGASCMVDKCTMGCQFRSFEGEGVIRPVHCAEDVMGFNHGSTSSLVTKCGDEDDFGHSSNAVGGDPHEAFVLALSYLGTRDLLSVERVCRSLCYNIHNDSLLWRSIYIDQPLNERITDDILVQLTSRAEGNLRCLTLIKCPRITDDGLKRVLQTNPKLTKLSVPGCTRLSIEGILNNLKAFKSHKGSSGIKHIRTGGFYGITHEHFKELKFLLGTSGNMHKNEYNPHYYHRGNLYMPSDDDRDIDVEVCPRCQNLRLVYDCPAESCRVKDQCGDLCRACIICIPRCAQCGRCVHNSEYEETFSLEYLCSSCLKEMPRCQKAQEMEVDG</sequence>
<feature type="non-terminal residue" evidence="2">
    <location>
        <position position="1"/>
    </location>
</feature>
<reference evidence="2 3" key="1">
    <citation type="journal article" date="2016" name="Sci. Rep.">
        <title>The genome sequence of the outbreeding globe artichoke constructed de novo incorporating a phase-aware low-pass sequencing strategy of F1 progeny.</title>
        <authorList>
            <person name="Scaglione D."/>
            <person name="Reyes-Chin-Wo S."/>
            <person name="Acquadro A."/>
            <person name="Froenicke L."/>
            <person name="Portis E."/>
            <person name="Beitel C."/>
            <person name="Tirone M."/>
            <person name="Mauro R."/>
            <person name="Lo Monaco A."/>
            <person name="Mauromicale G."/>
            <person name="Faccioli P."/>
            <person name="Cattivelli L."/>
            <person name="Rieseberg L."/>
            <person name="Michelmore R."/>
            <person name="Lanteri S."/>
        </authorList>
    </citation>
    <scope>NUCLEOTIDE SEQUENCE [LARGE SCALE GENOMIC DNA]</scope>
    <source>
        <strain evidence="2">2C</strain>
    </source>
</reference>
<gene>
    <name evidence="2" type="ORF">Ccrd_002253</name>
</gene>
<dbReference type="InterPro" id="IPR001810">
    <property type="entry name" value="F-box_dom"/>
</dbReference>
<feature type="domain" description="F-box" evidence="1">
    <location>
        <begin position="272"/>
        <end position="319"/>
    </location>
</feature>
<dbReference type="OMA" id="LIWNRAM"/>
<proteinExistence type="predicted"/>
<keyword evidence="3" id="KW-1185">Reference proteome</keyword>
<dbReference type="SUPFAM" id="SSF52047">
    <property type="entry name" value="RNI-like"/>
    <property type="match status" value="1"/>
</dbReference>
<accession>A0A103XRS0</accession>
<dbReference type="STRING" id="59895.A0A103XRS0"/>
<comment type="caution">
    <text evidence="2">The sequence shown here is derived from an EMBL/GenBank/DDBJ whole genome shotgun (WGS) entry which is preliminary data.</text>
</comment>
<evidence type="ECO:0000313" key="2">
    <source>
        <dbReference type="EMBL" id="KVH95688.1"/>
    </source>
</evidence>
<dbReference type="PANTHER" id="PTHR13382">
    <property type="entry name" value="MITOCHONDRIAL ATP SYNTHASE COUPLING FACTOR B"/>
    <property type="match status" value="1"/>
</dbReference>
<dbReference type="InterPro" id="IPR036047">
    <property type="entry name" value="F-box-like_dom_sf"/>
</dbReference>
<evidence type="ECO:0000259" key="1">
    <source>
        <dbReference type="PROSITE" id="PS50181"/>
    </source>
</evidence>
<dbReference type="EMBL" id="LEKV01004379">
    <property type="protein sequence ID" value="KVH95688.1"/>
    <property type="molecule type" value="Genomic_DNA"/>
</dbReference>
<dbReference type="AlphaFoldDB" id="A0A103XRS0"/>
<dbReference type="PANTHER" id="PTHR13382:SF22">
    <property type="entry name" value="F-BOX PROTEIN SKIP14"/>
    <property type="match status" value="1"/>
</dbReference>
<dbReference type="Gramene" id="KVH95688">
    <property type="protein sequence ID" value="KVH95688"/>
    <property type="gene ID" value="Ccrd_002253"/>
</dbReference>
<name>A0A103XRS0_CYNCS</name>
<dbReference type="Proteomes" id="UP000243975">
    <property type="component" value="Unassembled WGS sequence"/>
</dbReference>
<dbReference type="InterPro" id="IPR050648">
    <property type="entry name" value="F-box_LRR-repeat"/>
</dbReference>
<dbReference type="SUPFAM" id="SSF81383">
    <property type="entry name" value="F-box domain"/>
    <property type="match status" value="1"/>
</dbReference>
<dbReference type="Pfam" id="PF12937">
    <property type="entry name" value="F-box-like"/>
    <property type="match status" value="1"/>
</dbReference>
<dbReference type="GO" id="GO:0005737">
    <property type="term" value="C:cytoplasm"/>
    <property type="evidence" value="ECO:0007669"/>
    <property type="project" value="TreeGrafter"/>
</dbReference>
<dbReference type="InterPro" id="IPR032675">
    <property type="entry name" value="LRR_dom_sf"/>
</dbReference>